<reference evidence="2 3" key="1">
    <citation type="journal article" date="2012" name="PLoS Pathog.">
        <title>Diverse lifestyles and strategies of plant pathogenesis encoded in the genomes of eighteen Dothideomycetes fungi.</title>
        <authorList>
            <person name="Ohm R.A."/>
            <person name="Feau N."/>
            <person name="Henrissat B."/>
            <person name="Schoch C.L."/>
            <person name="Horwitz B.A."/>
            <person name="Barry K.W."/>
            <person name="Condon B.J."/>
            <person name="Copeland A.C."/>
            <person name="Dhillon B."/>
            <person name="Glaser F."/>
            <person name="Hesse C.N."/>
            <person name="Kosti I."/>
            <person name="LaButti K."/>
            <person name="Lindquist E.A."/>
            <person name="Lucas S."/>
            <person name="Salamov A.A."/>
            <person name="Bradshaw R.E."/>
            <person name="Ciuffetti L."/>
            <person name="Hamelin R.C."/>
            <person name="Kema G.H.J."/>
            <person name="Lawrence C."/>
            <person name="Scott J.A."/>
            <person name="Spatafora J.W."/>
            <person name="Turgeon B.G."/>
            <person name="de Wit P.J.G.M."/>
            <person name="Zhong S."/>
            <person name="Goodwin S.B."/>
            <person name="Grigoriev I.V."/>
        </authorList>
    </citation>
    <scope>NUCLEOTIDE SEQUENCE [LARGE SCALE GENOMIC DNA]</scope>
    <source>
        <strain evidence="3">C5 / ATCC 48332 / race O</strain>
    </source>
</reference>
<dbReference type="HOGENOM" id="CLU_1023097_0_0_1"/>
<dbReference type="Proteomes" id="UP000016936">
    <property type="component" value="Unassembled WGS sequence"/>
</dbReference>
<keyword evidence="1" id="KW-0472">Membrane</keyword>
<sequence length="272" mass="31105">MSQSSQSQDPSRSTPGSALQVCLENEGMPLGDGFTIINHIIKYKTQGYITDVIWRRKRTSLMHEYLLFCVVLPHGEERSWIRLERMGDIAGSKMAERKRAGLKINFAPSESALGCTDDKDIAQISFERDTSLLRPQYPTLIDLANFVVILHDEVPDYSLLHHNCWWLARTVFRLLVLEFFPSDTQKMPLLATCSMRHLKHIEAPYHSPKRGRLVRGGLLIVTIPVFPIAWPIIIGGTLFIAGRSHYVLRTTENKVDSRVKEYMEKKPSFQKP</sequence>
<accession>M2THG1</accession>
<protein>
    <recommendedName>
        <fullName evidence="4">PPPDE domain-containing protein</fullName>
    </recommendedName>
</protein>
<reference evidence="3" key="2">
    <citation type="journal article" date="2013" name="PLoS Genet.">
        <title>Comparative genome structure, secondary metabolite, and effector coding capacity across Cochliobolus pathogens.</title>
        <authorList>
            <person name="Condon B.J."/>
            <person name="Leng Y."/>
            <person name="Wu D."/>
            <person name="Bushley K.E."/>
            <person name="Ohm R.A."/>
            <person name="Otillar R."/>
            <person name="Martin J."/>
            <person name="Schackwitz W."/>
            <person name="Grimwood J."/>
            <person name="MohdZainudin N."/>
            <person name="Xue C."/>
            <person name="Wang R."/>
            <person name="Manning V.A."/>
            <person name="Dhillon B."/>
            <person name="Tu Z.J."/>
            <person name="Steffenson B.J."/>
            <person name="Salamov A."/>
            <person name="Sun H."/>
            <person name="Lowry S."/>
            <person name="LaButti K."/>
            <person name="Han J."/>
            <person name="Copeland A."/>
            <person name="Lindquist E."/>
            <person name="Barry K."/>
            <person name="Schmutz J."/>
            <person name="Baker S.E."/>
            <person name="Ciuffetti L.M."/>
            <person name="Grigoriev I.V."/>
            <person name="Zhong S."/>
            <person name="Turgeon B.G."/>
        </authorList>
    </citation>
    <scope>NUCLEOTIDE SEQUENCE [LARGE SCALE GENOMIC DNA]</scope>
    <source>
        <strain evidence="3">C5 / ATCC 48332 / race O</strain>
    </source>
</reference>
<evidence type="ECO:0000256" key="1">
    <source>
        <dbReference type="SAM" id="Phobius"/>
    </source>
</evidence>
<keyword evidence="1" id="KW-0812">Transmembrane</keyword>
<dbReference type="AlphaFoldDB" id="M2THG1"/>
<evidence type="ECO:0008006" key="4">
    <source>
        <dbReference type="Google" id="ProtNLM"/>
    </source>
</evidence>
<keyword evidence="1" id="KW-1133">Transmembrane helix</keyword>
<name>M2THG1_COCH5</name>
<evidence type="ECO:0000313" key="2">
    <source>
        <dbReference type="EMBL" id="EMD96850.1"/>
    </source>
</evidence>
<keyword evidence="3" id="KW-1185">Reference proteome</keyword>
<organism evidence="2 3">
    <name type="scientific">Cochliobolus heterostrophus (strain C5 / ATCC 48332 / race O)</name>
    <name type="common">Southern corn leaf blight fungus</name>
    <name type="synonym">Bipolaris maydis</name>
    <dbReference type="NCBI Taxonomy" id="701091"/>
    <lineage>
        <taxon>Eukaryota</taxon>
        <taxon>Fungi</taxon>
        <taxon>Dikarya</taxon>
        <taxon>Ascomycota</taxon>
        <taxon>Pezizomycotina</taxon>
        <taxon>Dothideomycetes</taxon>
        <taxon>Pleosporomycetidae</taxon>
        <taxon>Pleosporales</taxon>
        <taxon>Pleosporineae</taxon>
        <taxon>Pleosporaceae</taxon>
        <taxon>Bipolaris</taxon>
    </lineage>
</organism>
<proteinExistence type="predicted"/>
<evidence type="ECO:0000313" key="3">
    <source>
        <dbReference type="Proteomes" id="UP000016936"/>
    </source>
</evidence>
<dbReference type="EMBL" id="KB445569">
    <property type="protein sequence ID" value="EMD96850.1"/>
    <property type="molecule type" value="Genomic_DNA"/>
</dbReference>
<dbReference type="OMA" id="NCWWLAR"/>
<gene>
    <name evidence="2" type="ORF">COCHEDRAFT_1189795</name>
</gene>
<feature type="transmembrane region" description="Helical" evidence="1">
    <location>
        <begin position="218"/>
        <end position="241"/>
    </location>
</feature>